<evidence type="ECO:0000256" key="6">
    <source>
        <dbReference type="ARBA" id="ARBA00022801"/>
    </source>
</evidence>
<dbReference type="PANTHER" id="PTHR23114:SF17">
    <property type="entry name" value="M7GPPPN-MRNA HYDROLASE"/>
    <property type="match status" value="1"/>
</dbReference>
<feature type="region of interest" description="Disordered" evidence="9">
    <location>
        <begin position="479"/>
        <end position="518"/>
    </location>
</feature>
<evidence type="ECO:0000256" key="1">
    <source>
        <dbReference type="ARBA" id="ARBA00001936"/>
    </source>
</evidence>
<dbReference type="FunFam" id="1.10.10.1050:FF:000003">
    <property type="entry name" value="Decapping enzyme Dcp2, putative"/>
    <property type="match status" value="1"/>
</dbReference>
<keyword evidence="7" id="KW-0694">RNA-binding</keyword>
<evidence type="ECO:0000256" key="2">
    <source>
        <dbReference type="ARBA" id="ARBA00004496"/>
    </source>
</evidence>
<dbReference type="SUPFAM" id="SSF140586">
    <property type="entry name" value="Dcp2 domain-like"/>
    <property type="match status" value="1"/>
</dbReference>
<feature type="compositionally biased region" description="Basic and acidic residues" evidence="9">
    <location>
        <begin position="696"/>
        <end position="708"/>
    </location>
</feature>
<dbReference type="GO" id="GO:0003723">
    <property type="term" value="F:RNA binding"/>
    <property type="evidence" value="ECO:0007669"/>
    <property type="project" value="UniProtKB-KW"/>
</dbReference>
<feature type="compositionally biased region" description="Low complexity" evidence="9">
    <location>
        <begin position="901"/>
        <end position="915"/>
    </location>
</feature>
<dbReference type="CDD" id="cd03672">
    <property type="entry name" value="NUDIX_Dcp2p_Nudt20"/>
    <property type="match status" value="1"/>
</dbReference>
<dbReference type="PROSITE" id="PS51462">
    <property type="entry name" value="NUDIX"/>
    <property type="match status" value="1"/>
</dbReference>
<feature type="compositionally biased region" description="Pro residues" evidence="9">
    <location>
        <begin position="861"/>
        <end position="874"/>
    </location>
</feature>
<feature type="region of interest" description="Disordered" evidence="9">
    <location>
        <begin position="676"/>
        <end position="985"/>
    </location>
</feature>
<dbReference type="GO" id="GO:0140933">
    <property type="term" value="F:5'-(N(7)-methylguanosine 5'-triphospho)-[mRNA] hydrolase activity"/>
    <property type="evidence" value="ECO:0007669"/>
    <property type="project" value="InterPro"/>
</dbReference>
<dbReference type="InterPro" id="IPR007722">
    <property type="entry name" value="DCP2_BoxA"/>
</dbReference>
<dbReference type="InterPro" id="IPR020084">
    <property type="entry name" value="NUDIX_hydrolase_CS"/>
</dbReference>
<evidence type="ECO:0000256" key="7">
    <source>
        <dbReference type="ARBA" id="ARBA00022884"/>
    </source>
</evidence>
<evidence type="ECO:0000313" key="12">
    <source>
        <dbReference type="Proteomes" id="UP000800093"/>
    </source>
</evidence>
<comment type="subcellular location">
    <subcellularLocation>
        <location evidence="2">Cytoplasm</location>
    </subcellularLocation>
</comment>
<dbReference type="InterPro" id="IPR044099">
    <property type="entry name" value="Dcp2_NUDIX"/>
</dbReference>
<feature type="compositionally biased region" description="Low complexity" evidence="9">
    <location>
        <begin position="875"/>
        <end position="884"/>
    </location>
</feature>
<dbReference type="GO" id="GO:0000932">
    <property type="term" value="C:P-body"/>
    <property type="evidence" value="ECO:0007669"/>
    <property type="project" value="TreeGrafter"/>
</dbReference>
<evidence type="ECO:0000256" key="3">
    <source>
        <dbReference type="ARBA" id="ARBA00005279"/>
    </source>
</evidence>
<organism evidence="11 12">
    <name type="scientific">Lojkania enalia</name>
    <dbReference type="NCBI Taxonomy" id="147567"/>
    <lineage>
        <taxon>Eukaryota</taxon>
        <taxon>Fungi</taxon>
        <taxon>Dikarya</taxon>
        <taxon>Ascomycota</taxon>
        <taxon>Pezizomycotina</taxon>
        <taxon>Dothideomycetes</taxon>
        <taxon>Pleosporomycetidae</taxon>
        <taxon>Pleosporales</taxon>
        <taxon>Pleosporales incertae sedis</taxon>
        <taxon>Lojkania</taxon>
    </lineage>
</organism>
<protein>
    <recommendedName>
        <fullName evidence="10">Nudix hydrolase domain-containing protein</fullName>
    </recommendedName>
</protein>
<dbReference type="Proteomes" id="UP000800093">
    <property type="component" value="Unassembled WGS sequence"/>
</dbReference>
<feature type="compositionally biased region" description="Basic and acidic residues" evidence="9">
    <location>
        <begin position="732"/>
        <end position="747"/>
    </location>
</feature>
<evidence type="ECO:0000256" key="4">
    <source>
        <dbReference type="ARBA" id="ARBA00022490"/>
    </source>
</evidence>
<dbReference type="Gene3D" id="1.10.10.1050">
    <property type="entry name" value="Dcp2, box A domain"/>
    <property type="match status" value="1"/>
</dbReference>
<dbReference type="InterPro" id="IPR036189">
    <property type="entry name" value="DCP2_BoxA_sf"/>
</dbReference>
<dbReference type="AlphaFoldDB" id="A0A9P4K577"/>
<dbReference type="InterPro" id="IPR000086">
    <property type="entry name" value="NUDIX_hydrolase_dom"/>
</dbReference>
<dbReference type="Pfam" id="PF05026">
    <property type="entry name" value="DCP2"/>
    <property type="match status" value="1"/>
</dbReference>
<accession>A0A9P4K577</accession>
<dbReference type="Pfam" id="PF00293">
    <property type="entry name" value="NUDIX"/>
    <property type="match status" value="1"/>
</dbReference>
<comment type="similarity">
    <text evidence="3">Belongs to the Nudix hydrolase family. DCP2 subfamily.</text>
</comment>
<evidence type="ECO:0000313" key="11">
    <source>
        <dbReference type="EMBL" id="KAF2260350.1"/>
    </source>
</evidence>
<keyword evidence="8" id="KW-0464">Manganese</keyword>
<feature type="region of interest" description="Disordered" evidence="9">
    <location>
        <begin position="537"/>
        <end position="663"/>
    </location>
</feature>
<evidence type="ECO:0000259" key="10">
    <source>
        <dbReference type="PROSITE" id="PS51462"/>
    </source>
</evidence>
<comment type="caution">
    <text evidence="11">The sequence shown here is derived from an EMBL/GenBank/DDBJ whole genome shotgun (WGS) entry which is preliminary data.</text>
</comment>
<evidence type="ECO:0000256" key="8">
    <source>
        <dbReference type="ARBA" id="ARBA00023211"/>
    </source>
</evidence>
<dbReference type="PROSITE" id="PS00893">
    <property type="entry name" value="NUDIX_BOX"/>
    <property type="match status" value="1"/>
</dbReference>
<feature type="compositionally biased region" description="Polar residues" evidence="9">
    <location>
        <begin position="851"/>
        <end position="860"/>
    </location>
</feature>
<dbReference type="FunFam" id="3.90.79.10:FF:000003">
    <property type="entry name" value="M7GpppN-mRNA hydrolase isoform 2"/>
    <property type="match status" value="1"/>
</dbReference>
<gene>
    <name evidence="11" type="ORF">CC78DRAFT_501737</name>
</gene>
<dbReference type="PANTHER" id="PTHR23114">
    <property type="entry name" value="M7GPPPN-MRNA HYDROLASE"/>
    <property type="match status" value="1"/>
</dbReference>
<dbReference type="EMBL" id="ML986683">
    <property type="protein sequence ID" value="KAF2260350.1"/>
    <property type="molecule type" value="Genomic_DNA"/>
</dbReference>
<dbReference type="GO" id="GO:0000184">
    <property type="term" value="P:nuclear-transcribed mRNA catabolic process, nonsense-mediated decay"/>
    <property type="evidence" value="ECO:0007669"/>
    <property type="project" value="InterPro"/>
</dbReference>
<feature type="region of interest" description="Disordered" evidence="9">
    <location>
        <begin position="378"/>
        <end position="436"/>
    </location>
</feature>
<keyword evidence="6" id="KW-0378">Hydrolase</keyword>
<name>A0A9P4K577_9PLEO</name>
<feature type="compositionally biased region" description="Low complexity" evidence="9">
    <location>
        <begin position="757"/>
        <end position="774"/>
    </location>
</feature>
<proteinExistence type="inferred from homology"/>
<dbReference type="OrthoDB" id="18996at2759"/>
<feature type="domain" description="Nudix hydrolase" evidence="10">
    <location>
        <begin position="95"/>
        <end position="232"/>
    </location>
</feature>
<evidence type="ECO:0000256" key="9">
    <source>
        <dbReference type="SAM" id="MobiDB-lite"/>
    </source>
</evidence>
<keyword evidence="5" id="KW-0479">Metal-binding</keyword>
<feature type="compositionally biased region" description="Pro residues" evidence="9">
    <location>
        <begin position="885"/>
        <end position="900"/>
    </location>
</feature>
<dbReference type="SUPFAM" id="SSF55811">
    <property type="entry name" value="Nudix"/>
    <property type="match status" value="1"/>
</dbReference>
<dbReference type="SMART" id="SM01125">
    <property type="entry name" value="DCP2"/>
    <property type="match status" value="1"/>
</dbReference>
<keyword evidence="12" id="KW-1185">Reference proteome</keyword>
<dbReference type="GO" id="GO:0000290">
    <property type="term" value="P:deadenylation-dependent decapping of nuclear-transcribed mRNA"/>
    <property type="evidence" value="ECO:0007669"/>
    <property type="project" value="InterPro"/>
</dbReference>
<feature type="compositionally biased region" description="Low complexity" evidence="9">
    <location>
        <begin position="589"/>
        <end position="599"/>
    </location>
</feature>
<dbReference type="Gene3D" id="3.90.79.10">
    <property type="entry name" value="Nucleoside Triphosphate Pyrophosphohydrolase"/>
    <property type="match status" value="1"/>
</dbReference>
<evidence type="ECO:0000256" key="5">
    <source>
        <dbReference type="ARBA" id="ARBA00022723"/>
    </source>
</evidence>
<dbReference type="GO" id="GO:0030145">
    <property type="term" value="F:manganese ion binding"/>
    <property type="evidence" value="ECO:0007669"/>
    <property type="project" value="InterPro"/>
</dbReference>
<feature type="compositionally biased region" description="Pro residues" evidence="9">
    <location>
        <begin position="815"/>
        <end position="824"/>
    </location>
</feature>
<dbReference type="InterPro" id="IPR015797">
    <property type="entry name" value="NUDIX_hydrolase-like_dom_sf"/>
</dbReference>
<comment type="cofactor">
    <cofactor evidence="1">
        <name>Mn(2+)</name>
        <dbReference type="ChEBI" id="CHEBI:29035"/>
    </cofactor>
</comment>
<keyword evidence="4" id="KW-0963">Cytoplasm</keyword>
<sequence>MTEKTMQLVDWLDDLCVRFIINLPHEELQSVERICFQIEEAQWFYEDFLRPLDPSLPSMNLRRFSMLMFQHCPLSSGYSELLHTQAYENFLAYKTRVPVRGAIMLNHDMTQAVLVKGWKKGAKWSFPRGKINKDEADLDCAVREVYEETGYDLKAAGLVRPEEQMKKIAVSMREQNMLLYVFRGVPMDTRFEPRTRKEISKISWYKLTDLPTVKKKHHTQQGTGADLIKENSFYMVAPFLAPLKSWIKQQHKLDKQLAKAGGHLAGPTPTAQTELEDITADEELHGENTAEERVIPDTQATDGNFAELVAGLRRSHRASDALPEVTAQEETQQVFDAAAELKRLLSVGASFSLPSPPVEAPATIQTPGKNPLLAMLHASNKPPAAPLPPRTPYDQIIQPPPLPHSPHGQHHPRPPHLEHLPPPPFQFQTQKSVPFRNPPYPNTPQLAPNEIPSFPLNFMPLPPRHDPQFSSSHAPNIQQAFSQQAPRPYQRTGDPQFAQPTQFPGLHGPAIPPASKLPAPKLNAHAISLLNTFKSQKKPTLPHQQPQNSQKPPPTRQPPALQRDLNSFILPSSLPNAHPYAPSPPALNSPPQASIIQPAQPKPRSAQQENLLNLLRSPSVPIATPPPPALWAEPVELSAHPTPGQPKLQMASQEASFPKPDLSIKPNLLEAFDLHSKKSDLTSATITRPLNAPDFETVKKNSHHDLSSHSRGPSPAGRKSAEQRPFMPTQILKREKTPSQGPRREKTPLNTNPGFKQTTSPQTTSTVTTPQATTFKPTILRRPQQNASSDPTLAPTPPVQVPPSDYYHSTSPQASVPPPFPPAQPAFDRRETLPADQKTALLSLFGKPSQLAKSPIQSPASPLPDRPLHNPPSGLPSLPSHSPLPKSPLPPARSPQPPTPKSIISGVISPISPLPDKGSQTGSPAHLASRSRISSIGESVGPSVVIPQNAIPTSHPRNVEEGYESVGSAASATGEILGEKTRGRAIRESRSPVDKGFLMGFLEDVARRGR</sequence>
<reference evidence="12" key="1">
    <citation type="journal article" date="2020" name="Stud. Mycol.">
        <title>101 Dothideomycetes genomes: A test case for predicting lifestyles and emergence of pathogens.</title>
        <authorList>
            <person name="Haridas S."/>
            <person name="Albert R."/>
            <person name="Binder M."/>
            <person name="Bloem J."/>
            <person name="LaButti K."/>
            <person name="Salamov A."/>
            <person name="Andreopoulos B."/>
            <person name="Baker S."/>
            <person name="Barry K."/>
            <person name="Bills G."/>
            <person name="Bluhm B."/>
            <person name="Cannon C."/>
            <person name="Castanera R."/>
            <person name="Culley D."/>
            <person name="Daum C."/>
            <person name="Ezra D."/>
            <person name="Gonzalez J."/>
            <person name="Henrissat B."/>
            <person name="Kuo A."/>
            <person name="Liang C."/>
            <person name="Lipzen A."/>
            <person name="Lutzoni F."/>
            <person name="Magnuson J."/>
            <person name="Mondo S."/>
            <person name="Nolan M."/>
            <person name="Ohm R."/>
            <person name="Pangilinan J."/>
            <person name="Park H.-J."/>
            <person name="Ramirez L."/>
            <person name="Alfaro M."/>
            <person name="Sun H."/>
            <person name="Tritt A."/>
            <person name="Yoshinaga Y."/>
            <person name="Zwiers L.-H."/>
            <person name="Turgeon B."/>
            <person name="Goodwin S."/>
            <person name="Spatafora J."/>
            <person name="Crous P."/>
            <person name="Grigoriev I."/>
        </authorList>
    </citation>
    <scope>NUCLEOTIDE SEQUENCE [LARGE SCALE GENOMIC DNA]</scope>
    <source>
        <strain evidence="12">CBS 304.66</strain>
    </source>
</reference>